<comment type="subcellular location">
    <subcellularLocation>
        <location evidence="1">Secreted</location>
        <location evidence="1">Extracellular space</location>
        <location evidence="1">Apoplast</location>
    </subcellularLocation>
</comment>
<keyword evidence="2" id="KW-0052">Apoplast</keyword>
<evidence type="ECO:0000256" key="4">
    <source>
        <dbReference type="ARBA" id="ARBA00022729"/>
    </source>
</evidence>
<dbReference type="PANTHER" id="PTHR31279">
    <property type="entry name" value="PROTEIN EXORDIUM-LIKE 5"/>
    <property type="match status" value="1"/>
</dbReference>
<dbReference type="InterPro" id="IPR006766">
    <property type="entry name" value="EXORDIUM-like"/>
</dbReference>
<reference evidence="7" key="1">
    <citation type="journal article" date="2019" name="Toxins">
        <title>Detection of Abrin-Like and Prepropulchellin-Like Toxin Genes and Transcripts Using Whole Genome Sequencing and Full-Length Transcript Sequencing of Abrus precatorius.</title>
        <authorList>
            <person name="Hovde B.T."/>
            <person name="Daligault H.E."/>
            <person name="Hanschen E.R."/>
            <person name="Kunde Y.A."/>
            <person name="Johnson M.B."/>
            <person name="Starkenburg S.R."/>
            <person name="Johnson S.L."/>
        </authorList>
    </citation>
    <scope>NUCLEOTIDE SEQUENCE [LARGE SCALE GENOMIC DNA]</scope>
</reference>
<organism evidence="7 8">
    <name type="scientific">Abrus precatorius</name>
    <name type="common">Indian licorice</name>
    <name type="synonym">Glycine abrus</name>
    <dbReference type="NCBI Taxonomy" id="3816"/>
    <lineage>
        <taxon>Eukaryota</taxon>
        <taxon>Viridiplantae</taxon>
        <taxon>Streptophyta</taxon>
        <taxon>Embryophyta</taxon>
        <taxon>Tracheophyta</taxon>
        <taxon>Spermatophyta</taxon>
        <taxon>Magnoliopsida</taxon>
        <taxon>eudicotyledons</taxon>
        <taxon>Gunneridae</taxon>
        <taxon>Pentapetalae</taxon>
        <taxon>rosids</taxon>
        <taxon>fabids</taxon>
        <taxon>Fabales</taxon>
        <taxon>Fabaceae</taxon>
        <taxon>Papilionoideae</taxon>
        <taxon>50 kb inversion clade</taxon>
        <taxon>NPAAA clade</taxon>
        <taxon>indigoferoid/millettioid clade</taxon>
        <taxon>Abreae</taxon>
        <taxon>Abrus</taxon>
    </lineage>
</organism>
<dbReference type="KEGG" id="aprc:113866340"/>
<dbReference type="OrthoDB" id="47374at2759"/>
<evidence type="ECO:0000256" key="1">
    <source>
        <dbReference type="ARBA" id="ARBA00004271"/>
    </source>
</evidence>
<dbReference type="AlphaFoldDB" id="A0A8B8LL84"/>
<proteinExistence type="inferred from homology"/>
<dbReference type="Pfam" id="PF04674">
    <property type="entry name" value="Phi_1"/>
    <property type="match status" value="1"/>
</dbReference>
<evidence type="ECO:0000256" key="3">
    <source>
        <dbReference type="ARBA" id="ARBA00022525"/>
    </source>
</evidence>
<dbReference type="RefSeq" id="XP_027357020.1">
    <property type="nucleotide sequence ID" value="XM_027501219.1"/>
</dbReference>
<protein>
    <submittedName>
        <fullName evidence="8">Protein EXORDIUM-like 1</fullName>
    </submittedName>
</protein>
<dbReference type="Proteomes" id="UP000694853">
    <property type="component" value="Unplaced"/>
</dbReference>
<evidence type="ECO:0000256" key="2">
    <source>
        <dbReference type="ARBA" id="ARBA00022523"/>
    </source>
</evidence>
<evidence type="ECO:0000313" key="7">
    <source>
        <dbReference type="Proteomes" id="UP000694853"/>
    </source>
</evidence>
<keyword evidence="7" id="KW-1185">Reference proteome</keyword>
<dbReference type="GeneID" id="113866340"/>
<gene>
    <name evidence="8" type="primary">LOC113866340</name>
</gene>
<accession>A0A8B8LL84</accession>
<evidence type="ECO:0000256" key="6">
    <source>
        <dbReference type="SAM" id="SignalP"/>
    </source>
</evidence>
<dbReference type="GO" id="GO:0048046">
    <property type="term" value="C:apoplast"/>
    <property type="evidence" value="ECO:0007669"/>
    <property type="project" value="UniProtKB-SubCell"/>
</dbReference>
<feature type="chain" id="PRO_5034594512" evidence="6">
    <location>
        <begin position="27"/>
        <end position="296"/>
    </location>
</feature>
<evidence type="ECO:0000256" key="5">
    <source>
        <dbReference type="ARBA" id="ARBA00023591"/>
    </source>
</evidence>
<reference evidence="8" key="2">
    <citation type="submission" date="2025-08" db="UniProtKB">
        <authorList>
            <consortium name="RefSeq"/>
        </authorList>
    </citation>
    <scope>IDENTIFICATION</scope>
    <source>
        <tissue evidence="8">Young leaves</tissue>
    </source>
</reference>
<name>A0A8B8LL84_ABRPR</name>
<keyword evidence="3" id="KW-0964">Secreted</keyword>
<comment type="similarity">
    <text evidence="5">Belongs to the EXORDIUM family.</text>
</comment>
<sequence length="296" mass="31063">MACFEASRLLSLCLALLPVLPAVISAAPEPTPALTHHGGRLLTGHLSVGIVWYGPIPRAQKKAILSFLRSLKQNETAATDRPQVSSWWNIVESYQTMAKVPTRGIPNISVKVINQASDPNYSLGKVVIKDFIKQLIPKATGGNPNALAIIVASKGVTVQDMCAGSCVQHGLIDDQLYVAVGDPEEECPECAWPFAGTSGVPLKPPSGDIGADTMVRLLAGGLAGAITNPFGDGFYAYGHGEQLVEATSKCSGVLATATVPVDPVSGGSYNSVGDQGTKFLLPAIWDPKTSSCWTPL</sequence>
<keyword evidence="4 6" id="KW-0732">Signal</keyword>
<dbReference type="PANTHER" id="PTHR31279:SF13">
    <property type="entry name" value="PROTEIN EXORDIUM-LIKE 6"/>
    <property type="match status" value="1"/>
</dbReference>
<feature type="signal peptide" evidence="6">
    <location>
        <begin position="1"/>
        <end position="26"/>
    </location>
</feature>
<evidence type="ECO:0000313" key="8">
    <source>
        <dbReference type="RefSeq" id="XP_027357020.1"/>
    </source>
</evidence>